<organism evidence="3 4">
    <name type="scientific">Borreliella burgdorferi 118a</name>
    <dbReference type="NCBI Taxonomy" id="476210"/>
    <lineage>
        <taxon>Bacteria</taxon>
        <taxon>Pseudomonadati</taxon>
        <taxon>Spirochaetota</taxon>
        <taxon>Spirochaetia</taxon>
        <taxon>Spirochaetales</taxon>
        <taxon>Borreliaceae</taxon>
        <taxon>Borreliella</taxon>
    </lineage>
</organism>
<feature type="domain" description="Tyr recombinase" evidence="2">
    <location>
        <begin position="58"/>
        <end position="259"/>
    </location>
</feature>
<accession>A0A7U3YAS5</accession>
<dbReference type="InterPro" id="IPR011010">
    <property type="entry name" value="DNA_brk_join_enz"/>
</dbReference>
<gene>
    <name evidence="3" type="ORF">BBU118A_ON38</name>
</gene>
<dbReference type="GO" id="GO:0015074">
    <property type="term" value="P:DNA integration"/>
    <property type="evidence" value="ECO:0007669"/>
    <property type="project" value="InterPro"/>
</dbReference>
<dbReference type="AlphaFoldDB" id="A0A7U3YAS5"/>
<protein>
    <submittedName>
        <fullName evidence="3">Site-specific recombinase, phage integrase family</fullName>
    </submittedName>
</protein>
<dbReference type="CDD" id="cd00397">
    <property type="entry name" value="DNA_BRE_C"/>
    <property type="match status" value="1"/>
</dbReference>
<keyword evidence="3" id="KW-0614">Plasmid</keyword>
<reference evidence="3 4" key="1">
    <citation type="journal article" date="2011" name="J. Bacteriol.">
        <title>Whole-genome sequences of thirteen isolates of Borrelia burgdorferi.</title>
        <authorList>
            <person name="Schutzer S.E."/>
            <person name="Fraser-Liggett C.M."/>
            <person name="Casjens S.R."/>
            <person name="Qiu W.G."/>
            <person name="Dunn J.J."/>
            <person name="Mongodin E.F."/>
            <person name="Luft B.J."/>
        </authorList>
    </citation>
    <scope>NUCLEOTIDE SEQUENCE [LARGE SCALE GENOMIC DNA]</scope>
    <source>
        <strain evidence="3 4">118a</strain>
        <plasmid evidence="3 4">118a_cp32-7-9</plasmid>
    </source>
</reference>
<dbReference type="InterPro" id="IPR002104">
    <property type="entry name" value="Integrase_catalytic"/>
</dbReference>
<dbReference type="GO" id="GO:0003677">
    <property type="term" value="F:DNA binding"/>
    <property type="evidence" value="ECO:0007669"/>
    <property type="project" value="InterPro"/>
</dbReference>
<dbReference type="GO" id="GO:0006310">
    <property type="term" value="P:DNA recombination"/>
    <property type="evidence" value="ECO:0007669"/>
    <property type="project" value="UniProtKB-KW"/>
</dbReference>
<evidence type="ECO:0000259" key="2">
    <source>
        <dbReference type="PROSITE" id="PS51898"/>
    </source>
</evidence>
<keyword evidence="1" id="KW-0233">DNA recombination</keyword>
<name>A0A7U3YAS5_BORBG</name>
<evidence type="ECO:0000313" key="4">
    <source>
        <dbReference type="Proteomes" id="UP000006208"/>
    </source>
</evidence>
<dbReference type="EMBL" id="CP001526">
    <property type="protein sequence ID" value="ACN92638.1"/>
    <property type="molecule type" value="Genomic_DNA"/>
</dbReference>
<dbReference type="InterPro" id="IPR013762">
    <property type="entry name" value="Integrase-like_cat_sf"/>
</dbReference>
<dbReference type="Gene3D" id="1.10.443.10">
    <property type="entry name" value="Intergrase catalytic core"/>
    <property type="match status" value="1"/>
</dbReference>
<dbReference type="Pfam" id="PF00589">
    <property type="entry name" value="Phage_integrase"/>
    <property type="match status" value="1"/>
</dbReference>
<sequence length="264" mass="30747">MDVNNSFNLNNFNMDFTLKLFQEYQNALNKNKILENENKILKSLENSPKRKKKNSKPTPKFYLTPKSIKLILKCAKTLKQIDPISGWFVHLLLISGCRGTEMQKVKMQDISTFLSKTGKTLYTIKVNVAKKRNTSCIREIVINSEEFEAIQTAHKNHFQEKTLDSRRTYLFQKSKHKFKDNQIDIVHISKKFKNLLKKSGFRVNKSLHLCRNLFISNLKSNGYNSFQIKELMKYSSTNEIDNIYGLSSANKIQAYECAKKCLKL</sequence>
<dbReference type="SUPFAM" id="SSF56349">
    <property type="entry name" value="DNA breaking-rejoining enzymes"/>
    <property type="match status" value="1"/>
</dbReference>
<proteinExistence type="predicted"/>
<evidence type="ECO:0000313" key="3">
    <source>
        <dbReference type="EMBL" id="ACN92638.1"/>
    </source>
</evidence>
<evidence type="ECO:0000256" key="1">
    <source>
        <dbReference type="ARBA" id="ARBA00023172"/>
    </source>
</evidence>
<dbReference type="PROSITE" id="PS51898">
    <property type="entry name" value="TYR_RECOMBINASE"/>
    <property type="match status" value="1"/>
</dbReference>
<dbReference type="RefSeq" id="WP_010258019.1">
    <property type="nucleotide sequence ID" value="NC_012253.1"/>
</dbReference>
<dbReference type="Proteomes" id="UP000006208">
    <property type="component" value="Plasmid 118a_cp32-7-9"/>
</dbReference>
<geneLocation type="plasmid" evidence="3 4">
    <name>118a_cp32-7-9</name>
</geneLocation>